<gene>
    <name evidence="5" type="ORF">QYS49_32790</name>
</gene>
<dbReference type="EMBL" id="CP129971">
    <property type="protein sequence ID" value="WMN12196.1"/>
    <property type="molecule type" value="Genomic_DNA"/>
</dbReference>
<name>A0AA51RBG5_9BACT</name>
<dbReference type="RefSeq" id="WP_308350094.1">
    <property type="nucleotide sequence ID" value="NZ_CP129971.1"/>
</dbReference>
<evidence type="ECO:0000259" key="4">
    <source>
        <dbReference type="PROSITE" id="PS50853"/>
    </source>
</evidence>
<dbReference type="Pfam" id="PF18962">
    <property type="entry name" value="Por_Secre_tail"/>
    <property type="match status" value="1"/>
</dbReference>
<dbReference type="NCBIfam" id="TIGR04183">
    <property type="entry name" value="Por_Secre_tail"/>
    <property type="match status" value="1"/>
</dbReference>
<dbReference type="KEGG" id="msaa:QYS49_32790"/>
<dbReference type="InterPro" id="IPR003961">
    <property type="entry name" value="FN3_dom"/>
</dbReference>
<accession>A0AA51RBG5</accession>
<organism evidence="5 6">
    <name type="scientific">Marivirga salinarum</name>
    <dbReference type="NCBI Taxonomy" id="3059078"/>
    <lineage>
        <taxon>Bacteria</taxon>
        <taxon>Pseudomonadati</taxon>
        <taxon>Bacteroidota</taxon>
        <taxon>Cytophagia</taxon>
        <taxon>Cytophagales</taxon>
        <taxon>Marivirgaceae</taxon>
        <taxon>Marivirga</taxon>
    </lineage>
</organism>
<keyword evidence="3" id="KW-0732">Signal</keyword>
<feature type="signal peptide" evidence="3">
    <location>
        <begin position="1"/>
        <end position="22"/>
    </location>
</feature>
<feature type="region of interest" description="Disordered" evidence="2">
    <location>
        <begin position="1812"/>
        <end position="1834"/>
    </location>
</feature>
<dbReference type="InterPro" id="IPR013783">
    <property type="entry name" value="Ig-like_fold"/>
</dbReference>
<dbReference type="CDD" id="cd00063">
    <property type="entry name" value="FN3"/>
    <property type="match status" value="1"/>
</dbReference>
<evidence type="ECO:0000256" key="3">
    <source>
        <dbReference type="SAM" id="SignalP"/>
    </source>
</evidence>
<evidence type="ECO:0000256" key="1">
    <source>
        <dbReference type="ARBA" id="ARBA00022737"/>
    </source>
</evidence>
<reference evidence="5 6" key="1">
    <citation type="submission" date="2023-08" db="EMBL/GenBank/DDBJ databases">
        <title>Comparative genomics and taxonomic characterization of three novel marine species of genus Marivirga.</title>
        <authorList>
            <person name="Muhammad N."/>
            <person name="Kim S.-G."/>
        </authorList>
    </citation>
    <scope>NUCLEOTIDE SEQUENCE [LARGE SCALE GENOMIC DNA]</scope>
    <source>
        <strain evidence="5 6">BDSF4-3</strain>
    </source>
</reference>
<dbReference type="PROSITE" id="PS50853">
    <property type="entry name" value="FN3"/>
    <property type="match status" value="1"/>
</dbReference>
<keyword evidence="1" id="KW-0677">Repeat</keyword>
<dbReference type="InterPro" id="IPR036116">
    <property type="entry name" value="FN3_sf"/>
</dbReference>
<feature type="domain" description="Fibronectin type-III" evidence="4">
    <location>
        <begin position="373"/>
        <end position="486"/>
    </location>
</feature>
<feature type="chain" id="PRO_5041404477" evidence="3">
    <location>
        <begin position="23"/>
        <end position="3314"/>
    </location>
</feature>
<dbReference type="InterPro" id="IPR026444">
    <property type="entry name" value="Secre_tail"/>
</dbReference>
<evidence type="ECO:0000256" key="2">
    <source>
        <dbReference type="SAM" id="MobiDB-lite"/>
    </source>
</evidence>
<dbReference type="SUPFAM" id="SSF49265">
    <property type="entry name" value="Fibronectin type III"/>
    <property type="match status" value="3"/>
</dbReference>
<dbReference type="Gene3D" id="2.60.40.10">
    <property type="entry name" value="Immunoglobulins"/>
    <property type="match status" value="5"/>
</dbReference>
<feature type="compositionally biased region" description="Polar residues" evidence="2">
    <location>
        <begin position="1814"/>
        <end position="1832"/>
    </location>
</feature>
<proteinExistence type="predicted"/>
<sequence length="3314" mass="358828">MKKFLLILFTVLFICTTEKLSAQEVSSVNLIDPTDTLDVSITLNAEINTDASADVNYSFDYGTTAGGPYNTTVSGSETAVNISREVSEGLTSLTPGEQYFYKFTASTTSPASTQSTAESTFWTLSTQPSSHVNNLELGVNRFTDSIYLTFDSYTFPDNGGFLLYYKEGTTPQDLTDLKNGDRPETQIAGANLVFEPDDTKTVIGTAGLSPGVEYTFILPIYNTNGNDDETFHFLKSGAPVRTYWTLSAPPAGITTLGTENNIAANSVDLDWNDVTDATGYVVIYTQDQNAITTELDNVIDGTTPDNLNFSGNVGSKFVTNSQATLTGLQADRTYYYYVIPYAEAADPSTINYFTQTAPEEGTFLTSCITPTETVSNLQIGTVTSNSIQLTWDDPDSLNVLVVARITGEIAATLVDDQIYNANSNYSSEQIGTTGNYVVYNNTGTGVNVTNLSDYEDYTFDVYLYNDNGECYSSKEIITQQTSCDPATTSVGGEQAINISSNQLDVEWTKSSGAVDVLVVARLELTAAEVPSLNTNYDVNSSFEDGGGTAQTGTGNYVVYSGSGSSVTVTNLDALTDYAFDIYEYNPNGFCYNTNGETVLATTDCAPPDAQSSFNPINAADINPLTIEVSWTSVSGADKYLVVVREESPVNFEPVIGTPYETGVDSDYTEAVQVQGGGNNAVYNGTGNSVMVSGLNINTSYYFAVFAYNSSGNCYVTPASPGTTTATTDGVASNNTLNFNGGAATISSVDNDNTGGNFITVLDFDAVEGGNEVGNDGVDTKLEYFTFSRAAGDYFGGLNIAWSDVIAEARLVNVTNNITQTNDVTVNNDNITVDIPSNQNDDNTEIGFLEEGTTVRFQLQVRLNEVISAAEIDNKNLVFELAPADVLVEDNSSTFDAASTTISSGNGNNKIVVQATQFEFTTDPPDPVNAGVDVTPQAVVQAKDINGNLDLNYGNFTISNADNIPMNNLPATPSFTNGEFEFPANFNYQGSGDGTLTITDGSNLFDVSSISVTVNPTIDLTELTAGLNNGTLESSTTDQAVLGFAIDVLGSTQFNSIEFSTNIDLTNKVSNIQLVGSNDNTYDGTDGVIASSPTVDNVANTISFTGLSESLTSGTYNYFLVLDVENSVNEFDTPDLTLGLDISDIGLSNSPNKNAANFSQTYGFKDVTKPEVSQITATPVVLSDSDDGTDALEIKVTFNEIMDNSIIPIISFPNPAENPTNSLTGPNGNSGWSLDNTFYTFYFDLTDANELIENIDVLIKNAEDKSGNVLSDYTETDLFTIDTENPTAIDISFNIAEVSRLDDQLVLTATYNEAMDQNSIVNFNVNGTANLDLVSSGWNSATEYEATFTHDLTEEETQNVIIEVAGGTDIVGNIAVTEQSGDFSIDTQKPRLLEIVSTSDNKLYGPGDEINIQLVFDEDVDVSGTPLLDLNSGGQAQFQSVAGNIVNFKYTVEGVNSGENTLGLDVDAFDMNSGTIRDLANNDAEIVLPVDPKRLQDNAAIQVDTNPADIVNVTATPDQGFFSTGEQIEITIEFNEDVEVTGTPLLALNSGSNAEYASGSNSTILTFNYTVEASDGGAIVDVSDLNYADINSLNLNGGTIVDAVGIAANLDLPATASASSLSGNTSITIDTEDPELANNPFNPTNGEFNVSQSLNFTIEMNEPVSGQETANISIIDKQTTTVISVLDAGTAFTNNTSNTLEFDSFENLLEDSTEYYIVFDPGALVDRAGNEFAGFTADNIWSFTTFGPARIDDFSIGACVGEVFTIQGQYFTGVSRIRTNINGTTPFTISTFTIIDDENIEFTVPAGTEPGTITLDKQNGQAGNTEDASTTSVDPIKVGPSSAQLTLVNPSNSEICDIDDLGNENEVEFTVDIVGGSGVYTLVYQVNSETPITITAYEENQTFSVVPPNPASNNVTILSLTDEDDDLNTCSAPDLGADVEILKFIRSRVDAGGFESQENDYGIIELCGANTSIVDFSDQTLVTTSPSITGDVQQGTWTIDDGPSSNGGGFSPDFSLKSVQTDRPDTVKYYASFADGIKGEITLELTSDDPGGLNPCVGTNDFVILRFVESISVNTDKNVSVCLEEDENGVQYAVTTLNSAVSGGSASDILGIEWTRVDEFNEAVNHDGSWGFKDDENQATYSLTSNALNPIYKASPQEVQEGRSTVEALPVLLSGVGCGPLSDPREVNIRINDKPDPTKSTGPEIVCASEQEVRFRMNPSSPGNTFEWKFTGEENEFDGSVNSNLVFVNFRSVESETTDTLVVQEFNPNTGCISKPDTFFITLKPLPIANIKYNSTTTISNSAELISLKGEGGVEGNLVEATADNGQFTGRGVIQNSNGDYFLDSSQLGVTDITDEEDIHEVFFTFTNEFGCSSTDTIAFNVFDAERIFPALAEQYCQLDEADTISVDNAIVPDGFIVSAIDGPGITELGYTDVIVGTDTISVLRVIFDPATAYENNPDTENPSLISITYSIEDPNNAANNVANVGEQIVTVNPLPVLEIDDIEANLCSYDENLEFEPIGNNGDNYSFNLLNEELSDTLMLGNSIEGFEMNLKPLDQYLTDNNQDSIEIFVEYTLTNQNSCVNSRIYNFVVWRQPSQPVLESQDLCVVDGVIDTARVEYNGGKPDEELIWLTSDDFTTDPDAVIATGDTFVPDADFFAAGNTRIFYVFRLNVDSKGEEDPSCVSLPTKVTYRRIDNPGFEWNKSTFGDEDIIFKGLPNQTNLATAEWTITKIGDEIEVDKNAITQLNDSTVAVDFNSYGAGRYSVNFNVSTVNSCSADVTKEIIILPEADLANEYNFEFENSTEGWVSSGFKRNGADADKRLWDFAIPTGASTFESNKPVWITNAEGSYESDIVSYVYSPSMDISNIERPVVSFDLWINMAEDEDGLILEYSTDGKTIEDPEKTWQVLGNISDNVSSGLEWYNATAIEALPGTNNNNPFGFGWSFESNAESIESVNAKHTLEEIEDRDSLIFRFQFKSTSSENNFGNGDGAAFDNFKIESLNRNVLIEYFGDYTRSEDAIEMEAINTEFTEKGNFAWINYRVNENDPLYQQQSSSMLSRVYYYDAYEFADQFAIDGEIRNEFTEVGANDLSRARLFSSSISRIELDVSLVNENELGIDVNFQSNEELGENVNLYVAILQKEISDGAQGTDPTVTYYNVLRKLLPGNSGIEVSGSSGQQTVNFKASRPSDENALAIVAFLQNTETGQILQSAYLDGFPELTFSNVTAIEKELSDLDIRLYPNPAHDNLNIRWDIPLQQEAKAKVIDITGKIIKEFRLRRGESFYELNTSTLKTGMYNLILTNQKGEHKMMKFAVTN</sequence>
<keyword evidence="6" id="KW-1185">Reference proteome</keyword>
<dbReference type="SMART" id="SM00060">
    <property type="entry name" value="FN3"/>
    <property type="match status" value="5"/>
</dbReference>
<protein>
    <submittedName>
        <fullName evidence="5">T9SS type A sorting domain-containing protein</fullName>
    </submittedName>
</protein>
<evidence type="ECO:0000313" key="6">
    <source>
        <dbReference type="Proteomes" id="UP001230496"/>
    </source>
</evidence>
<dbReference type="Proteomes" id="UP001230496">
    <property type="component" value="Chromosome"/>
</dbReference>
<evidence type="ECO:0000313" key="5">
    <source>
        <dbReference type="EMBL" id="WMN12196.1"/>
    </source>
</evidence>
<dbReference type="PANTHER" id="PTHR13817">
    <property type="entry name" value="TITIN"/>
    <property type="match status" value="1"/>
</dbReference>
<dbReference type="InterPro" id="IPR050964">
    <property type="entry name" value="Striated_Muscle_Regulatory"/>
</dbReference>
<dbReference type="PANTHER" id="PTHR13817:SF166">
    <property type="entry name" value="NEURONAL IGCAM-RELATED"/>
    <property type="match status" value="1"/>
</dbReference>